<organism evidence="3 4">
    <name type="scientific">Sunxiuqinia dokdonensis</name>
    <dbReference type="NCBI Taxonomy" id="1409788"/>
    <lineage>
        <taxon>Bacteria</taxon>
        <taxon>Pseudomonadati</taxon>
        <taxon>Bacteroidota</taxon>
        <taxon>Bacteroidia</taxon>
        <taxon>Marinilabiliales</taxon>
        <taxon>Prolixibacteraceae</taxon>
        <taxon>Sunxiuqinia</taxon>
    </lineage>
</organism>
<comment type="caution">
    <text evidence="3">The sequence shown here is derived from an EMBL/GenBank/DDBJ whole genome shotgun (WGS) entry which is preliminary data.</text>
</comment>
<dbReference type="InterPro" id="IPR010131">
    <property type="entry name" value="MdtP/NodT-like"/>
</dbReference>
<evidence type="ECO:0000256" key="1">
    <source>
        <dbReference type="ARBA" id="ARBA00007613"/>
    </source>
</evidence>
<gene>
    <name evidence="3" type="ORF">NC99_40290</name>
</gene>
<keyword evidence="4" id="KW-1185">Reference proteome</keyword>
<dbReference type="InterPro" id="IPR003423">
    <property type="entry name" value="OMP_efflux"/>
</dbReference>
<comment type="subcellular location">
    <subcellularLocation>
        <location evidence="2">Cell membrane</location>
        <topology evidence="2">Lipid-anchor</topology>
    </subcellularLocation>
</comment>
<reference evidence="4" key="1">
    <citation type="submission" date="2015-07" db="EMBL/GenBank/DDBJ databases">
        <title>Genome sequencing of Sunxiuqinia dokdonensis strain SK.</title>
        <authorList>
            <person name="Ahn S."/>
            <person name="Kim B.-C."/>
        </authorList>
    </citation>
    <scope>NUCLEOTIDE SEQUENCE [LARGE SCALE GENOMIC DNA]</scope>
    <source>
        <strain evidence="4">SK</strain>
    </source>
</reference>
<evidence type="ECO:0008006" key="5">
    <source>
        <dbReference type="Google" id="ProtNLM"/>
    </source>
</evidence>
<evidence type="ECO:0000313" key="3">
    <source>
        <dbReference type="EMBL" id="KOH43140.1"/>
    </source>
</evidence>
<dbReference type="NCBIfam" id="TIGR01845">
    <property type="entry name" value="outer_NodT"/>
    <property type="match status" value="1"/>
</dbReference>
<dbReference type="OrthoDB" id="9770517at2"/>
<keyword evidence="2" id="KW-1134">Transmembrane beta strand</keyword>
<dbReference type="Gene3D" id="2.20.200.10">
    <property type="entry name" value="Outer membrane efflux proteins (OEP)"/>
    <property type="match status" value="1"/>
</dbReference>
<accession>A0A0L8V3V2</accession>
<keyword evidence="2" id="KW-0449">Lipoprotein</keyword>
<dbReference type="EMBL" id="LGIA01000198">
    <property type="protein sequence ID" value="KOH43140.1"/>
    <property type="molecule type" value="Genomic_DNA"/>
</dbReference>
<comment type="similarity">
    <text evidence="1 2">Belongs to the outer membrane factor (OMF) (TC 1.B.17) family.</text>
</comment>
<dbReference type="Gene3D" id="1.20.1600.10">
    <property type="entry name" value="Outer membrane efflux proteins (OEP)"/>
    <property type="match status" value="1"/>
</dbReference>
<dbReference type="PANTHER" id="PTHR30203:SF33">
    <property type="entry name" value="BLR4455 PROTEIN"/>
    <property type="match status" value="1"/>
</dbReference>
<dbReference type="AlphaFoldDB" id="A0A0L8V3V2"/>
<keyword evidence="2" id="KW-0812">Transmembrane</keyword>
<evidence type="ECO:0000256" key="2">
    <source>
        <dbReference type="RuleBase" id="RU362097"/>
    </source>
</evidence>
<evidence type="ECO:0000313" key="4">
    <source>
        <dbReference type="Proteomes" id="UP000036958"/>
    </source>
</evidence>
<dbReference type="Pfam" id="PF02321">
    <property type="entry name" value="OEP"/>
    <property type="match status" value="2"/>
</dbReference>
<protein>
    <recommendedName>
        <fullName evidence="5">RND transporter</fullName>
    </recommendedName>
</protein>
<dbReference type="RefSeq" id="WP_053187379.1">
    <property type="nucleotide sequence ID" value="NZ_LGIA01000198.1"/>
</dbReference>
<name>A0A0L8V3V2_9BACT</name>
<keyword evidence="2" id="KW-0472">Membrane</keyword>
<dbReference type="GO" id="GO:0005886">
    <property type="term" value="C:plasma membrane"/>
    <property type="evidence" value="ECO:0007669"/>
    <property type="project" value="UniProtKB-SubCell"/>
</dbReference>
<dbReference type="Proteomes" id="UP000036958">
    <property type="component" value="Unassembled WGS sequence"/>
</dbReference>
<keyword evidence="2" id="KW-0564">Palmitate</keyword>
<sequence length="481" mass="54490">MNWIRTTAHRWKHPGEIWLQIRKRLVVILPTSVLVLVLLNCSPKTASVSLPVDPPESFAESGVQPVPEQWWTVFEDSELNALVDSALNSNFNLKTAWERLRAAQAVVDRESARFSPRLDGSVRAEKNRSQSQFRDSEVLQLGLSSEYEIDLWGQIRSGVDAERFRAQASYADYQTAALSLTAEIIRTWYQLAEAQSQLQLANEQVETNEQVLHLIKARFGNGLVRGVDILRQQQLVERSKEQKIASEMRLQIIKHQLAVLLGFEPRRTFGFDVGQLPELPPLPDAGVPVDLVQRRPDVQSAYYLLQSADRELASAISRRYPRLNLAASISTAAINADKLFDDWAYSVAGNLLAPIFYGGQINAEIDRSEAIRQQRLYEYGQAVLTAFREVEDALLQEQKQAESIESLKSQVRLSEQTYEQLQLAYFNGMSNYLDVLTALDEQQRLQRNLLAANLELLEYRIALYRALAGGFETKRETVSPG</sequence>
<dbReference type="PANTHER" id="PTHR30203">
    <property type="entry name" value="OUTER MEMBRANE CATION EFFLUX PROTEIN"/>
    <property type="match status" value="1"/>
</dbReference>
<dbReference type="GO" id="GO:0015562">
    <property type="term" value="F:efflux transmembrane transporter activity"/>
    <property type="evidence" value="ECO:0007669"/>
    <property type="project" value="InterPro"/>
</dbReference>
<dbReference type="STRING" id="1409788.NC99_40290"/>
<dbReference type="SUPFAM" id="SSF56954">
    <property type="entry name" value="Outer membrane efflux proteins (OEP)"/>
    <property type="match status" value="1"/>
</dbReference>
<proteinExistence type="inferred from homology"/>